<keyword evidence="3" id="KW-1003">Cell membrane</keyword>
<reference evidence="9" key="1">
    <citation type="journal article" date="2013" name="PLoS ONE">
        <title>Metagenomic insights into the carbohydrate-active enzymes carried by the microorganisms adhering to solid digesta in the rumen of cows.</title>
        <authorList>
            <person name="Wang L."/>
            <person name="Hatem A."/>
            <person name="Catalyurek U.V."/>
            <person name="Morrison M."/>
            <person name="Yu Z."/>
        </authorList>
    </citation>
    <scope>NUCLEOTIDE SEQUENCE</scope>
</reference>
<dbReference type="PANTHER" id="PTHR43744">
    <property type="entry name" value="ABC TRANSPORTER PERMEASE PROTEIN MG189-RELATED-RELATED"/>
    <property type="match status" value="1"/>
</dbReference>
<accession>W0FLU3</accession>
<dbReference type="AlphaFoldDB" id="W0FLU3"/>
<evidence type="ECO:0000256" key="3">
    <source>
        <dbReference type="ARBA" id="ARBA00022475"/>
    </source>
</evidence>
<keyword evidence="2 7" id="KW-0813">Transport</keyword>
<feature type="transmembrane region" description="Helical" evidence="7">
    <location>
        <begin position="267"/>
        <end position="288"/>
    </location>
</feature>
<dbReference type="SUPFAM" id="SSF161098">
    <property type="entry name" value="MetI-like"/>
    <property type="match status" value="1"/>
</dbReference>
<dbReference type="Pfam" id="PF00528">
    <property type="entry name" value="BPD_transp_1"/>
    <property type="match status" value="1"/>
</dbReference>
<evidence type="ECO:0000256" key="7">
    <source>
        <dbReference type="RuleBase" id="RU363032"/>
    </source>
</evidence>
<evidence type="ECO:0000256" key="5">
    <source>
        <dbReference type="ARBA" id="ARBA00022989"/>
    </source>
</evidence>
<proteinExistence type="inferred from homology"/>
<dbReference type="InterPro" id="IPR000515">
    <property type="entry name" value="MetI-like"/>
</dbReference>
<feature type="transmembrane region" description="Helical" evidence="7">
    <location>
        <begin position="59"/>
        <end position="82"/>
    </location>
</feature>
<dbReference type="GO" id="GO:0055085">
    <property type="term" value="P:transmembrane transport"/>
    <property type="evidence" value="ECO:0007669"/>
    <property type="project" value="InterPro"/>
</dbReference>
<feature type="domain" description="ABC transmembrane type-1" evidence="8">
    <location>
        <begin position="91"/>
        <end position="286"/>
    </location>
</feature>
<feature type="transmembrane region" description="Helical" evidence="7">
    <location>
        <begin position="28"/>
        <end position="47"/>
    </location>
</feature>
<evidence type="ECO:0000256" key="1">
    <source>
        <dbReference type="ARBA" id="ARBA00004651"/>
    </source>
</evidence>
<evidence type="ECO:0000313" key="9">
    <source>
        <dbReference type="EMBL" id="AHF23787.1"/>
    </source>
</evidence>
<organism evidence="9">
    <name type="scientific">uncultured bacterium Contig140</name>
    <dbReference type="NCBI Taxonomy" id="1393424"/>
    <lineage>
        <taxon>Bacteria</taxon>
        <taxon>environmental samples</taxon>
    </lineage>
</organism>
<dbReference type="Gene3D" id="1.10.3720.10">
    <property type="entry name" value="MetI-like"/>
    <property type="match status" value="1"/>
</dbReference>
<dbReference type="PROSITE" id="PS50928">
    <property type="entry name" value="ABC_TM1"/>
    <property type="match status" value="1"/>
</dbReference>
<keyword evidence="5 7" id="KW-1133">Transmembrane helix</keyword>
<comment type="similarity">
    <text evidence="7">Belongs to the binding-protein-dependent transport system permease family.</text>
</comment>
<feature type="transmembrane region" description="Helical" evidence="7">
    <location>
        <begin position="157"/>
        <end position="177"/>
    </location>
</feature>
<evidence type="ECO:0000259" key="8">
    <source>
        <dbReference type="PROSITE" id="PS50928"/>
    </source>
</evidence>
<protein>
    <submittedName>
        <fullName evidence="9">Putative ABC transporter, permease protein</fullName>
    </submittedName>
</protein>
<feature type="transmembrane region" description="Helical" evidence="7">
    <location>
        <begin position="128"/>
        <end position="151"/>
    </location>
</feature>
<comment type="subcellular location">
    <subcellularLocation>
        <location evidence="1 7">Cell membrane</location>
        <topology evidence="1 7">Multi-pass membrane protein</topology>
    </subcellularLocation>
</comment>
<dbReference type="CDD" id="cd06261">
    <property type="entry name" value="TM_PBP2"/>
    <property type="match status" value="1"/>
</dbReference>
<sequence length="303" mass="33381">MARKQRKKEEWENNMVETKSVADRTVDVIVYACVALVALCSVIPMWHVLMSSFSDGKSLLAHVGLVLWPVGGFTLDGYSLIFQNSSIVGGYINTIIYTVAFVTIGFLLSAVTGYALSRDTKLKKPVTMALMITMLFGGGMVPTYMVIRALGWVGTPWALVIPGCTNSMYCIMMMNAFNSIPKEMYEASHIDGAGHLSTLFEITLPQAMNMGSVIILNLTIGQWNSWLPASIYVPNKKALWPLQLVIRQITSENADFLNSSNPNYSRYLIQFAVIIAAIAPIIIAFPFFQDKMEKGVIQGGVKG</sequence>
<name>W0FLU3_9BACT</name>
<evidence type="ECO:0000256" key="4">
    <source>
        <dbReference type="ARBA" id="ARBA00022692"/>
    </source>
</evidence>
<dbReference type="InterPro" id="IPR035906">
    <property type="entry name" value="MetI-like_sf"/>
</dbReference>
<dbReference type="GO" id="GO:0005886">
    <property type="term" value="C:plasma membrane"/>
    <property type="evidence" value="ECO:0007669"/>
    <property type="project" value="UniProtKB-SubCell"/>
</dbReference>
<evidence type="ECO:0000256" key="6">
    <source>
        <dbReference type="ARBA" id="ARBA00023136"/>
    </source>
</evidence>
<feature type="transmembrane region" description="Helical" evidence="7">
    <location>
        <begin position="94"/>
        <end position="116"/>
    </location>
</feature>
<dbReference type="EMBL" id="KC246775">
    <property type="protein sequence ID" value="AHF23787.1"/>
    <property type="molecule type" value="Genomic_DNA"/>
</dbReference>
<dbReference type="PANTHER" id="PTHR43744:SF9">
    <property type="entry name" value="POLYGALACTURONAN_RHAMNOGALACTURONAN TRANSPORT SYSTEM PERMEASE PROTEIN YTCP"/>
    <property type="match status" value="1"/>
</dbReference>
<keyword evidence="4 7" id="KW-0812">Transmembrane</keyword>
<keyword evidence="6 7" id="KW-0472">Membrane</keyword>
<evidence type="ECO:0000256" key="2">
    <source>
        <dbReference type="ARBA" id="ARBA00022448"/>
    </source>
</evidence>